<dbReference type="InterPro" id="IPR050903">
    <property type="entry name" value="Bact_Chemotaxis_MeTrfase"/>
</dbReference>
<feature type="domain" description="CheR-type methyltransferase" evidence="5">
    <location>
        <begin position="22"/>
        <end position="292"/>
    </location>
</feature>
<dbReference type="PROSITE" id="PS50123">
    <property type="entry name" value="CHER"/>
    <property type="match status" value="1"/>
</dbReference>
<dbReference type="GO" id="GO:0032259">
    <property type="term" value="P:methylation"/>
    <property type="evidence" value="ECO:0007669"/>
    <property type="project" value="UniProtKB-KW"/>
</dbReference>
<dbReference type="SMART" id="SM00138">
    <property type="entry name" value="MeTrc"/>
    <property type="match status" value="1"/>
</dbReference>
<dbReference type="Pfam" id="PF01739">
    <property type="entry name" value="CheR"/>
    <property type="match status" value="1"/>
</dbReference>
<dbReference type="SMART" id="SM00028">
    <property type="entry name" value="TPR"/>
    <property type="match status" value="2"/>
</dbReference>
<dbReference type="PANTHER" id="PTHR24422">
    <property type="entry name" value="CHEMOTAXIS PROTEIN METHYLTRANSFERASE"/>
    <property type="match status" value="1"/>
</dbReference>
<reference evidence="6" key="1">
    <citation type="submission" date="2016-10" db="EMBL/GenBank/DDBJ databases">
        <title>Sequence of Gallionella enrichment culture.</title>
        <authorList>
            <person name="Poehlein A."/>
            <person name="Muehling M."/>
            <person name="Daniel R."/>
        </authorList>
    </citation>
    <scope>NUCLEOTIDE SEQUENCE</scope>
</reference>
<dbReference type="InterPro" id="IPR022642">
    <property type="entry name" value="CheR_C"/>
</dbReference>
<dbReference type="Gene3D" id="1.25.40.10">
    <property type="entry name" value="Tetratricopeptide repeat domain"/>
    <property type="match status" value="1"/>
</dbReference>
<dbReference type="PANTHER" id="PTHR24422:SF19">
    <property type="entry name" value="CHEMOTAXIS PROTEIN METHYLTRANSFERASE"/>
    <property type="match status" value="1"/>
</dbReference>
<evidence type="ECO:0000256" key="3">
    <source>
        <dbReference type="ARBA" id="ARBA00022691"/>
    </source>
</evidence>
<sequence>MPASVRAAAAAPNLPGALLAGLSDFVAVRLGLHFPEARWRDLQRGVTAAAAEFGFADGETCARWLLGASPTREQVDVLASHLTVGETYFFREQDSLDALGDHVLLELLRTRRNGGQRLRIWSAGCCTGEEAYSLAILLDGLIPDPAAWNISILATDINPGFLRKAAAGVYGDWSFRGTPDWVRQRYFRKRQDGRLQLSAHIRARVTFSYLNLAADVYPALVNNSNAMDVILCRNVLMYFTADQARKTVSRFRNCLVDGGWLVVSPAETSNSLFPGFSPVEFPGAFFYRKSDGIGRPIEPGPEFIQTPPAAEAPDPWRPIAGTGAHQPGRPAEPHADDALEPPDGAARRCANQGRLAEAFDWCAVAIAADKLDPAHYYLQASIEQELGRTDAAVRSLERALYLDSGFVLARFALGNLELSQGRRRQAERHFVHALALLRGHADDELLPEAEGLTAGRLAEIVSSVLASLPREERSR</sequence>
<evidence type="ECO:0000256" key="4">
    <source>
        <dbReference type="SAM" id="MobiDB-lite"/>
    </source>
</evidence>
<dbReference type="GO" id="GO:0008757">
    <property type="term" value="F:S-adenosylmethionine-dependent methyltransferase activity"/>
    <property type="evidence" value="ECO:0007669"/>
    <property type="project" value="InterPro"/>
</dbReference>
<feature type="region of interest" description="Disordered" evidence="4">
    <location>
        <begin position="306"/>
        <end position="346"/>
    </location>
</feature>
<keyword evidence="3" id="KW-0949">S-adenosyl-L-methionine</keyword>
<dbReference type="EMBL" id="MLJW01000090">
    <property type="protein sequence ID" value="OIR00925.1"/>
    <property type="molecule type" value="Genomic_DNA"/>
</dbReference>
<proteinExistence type="predicted"/>
<dbReference type="Gene3D" id="3.40.50.150">
    <property type="entry name" value="Vaccinia Virus protein VP39"/>
    <property type="match status" value="1"/>
</dbReference>
<gene>
    <name evidence="6" type="primary">wspC_2</name>
    <name evidence="6" type="ORF">GALL_170650</name>
</gene>
<evidence type="ECO:0000313" key="6">
    <source>
        <dbReference type="EMBL" id="OIR00925.1"/>
    </source>
</evidence>
<keyword evidence="1 6" id="KW-0489">Methyltransferase</keyword>
<dbReference type="InterPro" id="IPR029063">
    <property type="entry name" value="SAM-dependent_MTases_sf"/>
</dbReference>
<evidence type="ECO:0000259" key="5">
    <source>
        <dbReference type="PROSITE" id="PS50123"/>
    </source>
</evidence>
<dbReference type="CDD" id="cd02440">
    <property type="entry name" value="AdoMet_MTases"/>
    <property type="match status" value="1"/>
</dbReference>
<dbReference type="EC" id="2.1.1.-" evidence="6"/>
<name>A0A1J5S9N2_9ZZZZ</name>
<dbReference type="InterPro" id="IPR011990">
    <property type="entry name" value="TPR-like_helical_dom_sf"/>
</dbReference>
<dbReference type="SUPFAM" id="SSF48452">
    <property type="entry name" value="TPR-like"/>
    <property type="match status" value="1"/>
</dbReference>
<organism evidence="6">
    <name type="scientific">mine drainage metagenome</name>
    <dbReference type="NCBI Taxonomy" id="410659"/>
    <lineage>
        <taxon>unclassified sequences</taxon>
        <taxon>metagenomes</taxon>
        <taxon>ecological metagenomes</taxon>
    </lineage>
</organism>
<dbReference type="InterPro" id="IPR000780">
    <property type="entry name" value="CheR_MeTrfase"/>
</dbReference>
<protein>
    <submittedName>
        <fullName evidence="6">Putative biofilm formation methyltransferase WspC</fullName>
        <ecNumber evidence="6">2.1.1.-</ecNumber>
    </submittedName>
</protein>
<accession>A0A1J5S9N2</accession>
<comment type="caution">
    <text evidence="6">The sequence shown here is derived from an EMBL/GenBank/DDBJ whole genome shotgun (WGS) entry which is preliminary data.</text>
</comment>
<evidence type="ECO:0000256" key="2">
    <source>
        <dbReference type="ARBA" id="ARBA00022679"/>
    </source>
</evidence>
<dbReference type="SUPFAM" id="SSF53335">
    <property type="entry name" value="S-adenosyl-L-methionine-dependent methyltransferases"/>
    <property type="match status" value="1"/>
</dbReference>
<evidence type="ECO:0000256" key="1">
    <source>
        <dbReference type="ARBA" id="ARBA00022603"/>
    </source>
</evidence>
<dbReference type="AlphaFoldDB" id="A0A1J5S9N2"/>
<dbReference type="InterPro" id="IPR019734">
    <property type="entry name" value="TPR_rpt"/>
</dbReference>
<keyword evidence="2 6" id="KW-0808">Transferase</keyword>
<dbReference type="PRINTS" id="PR00996">
    <property type="entry name" value="CHERMTFRASE"/>
</dbReference>